<keyword evidence="4" id="KW-0131">Cell cycle</keyword>
<feature type="compositionally biased region" description="Pro residues" evidence="2">
    <location>
        <begin position="145"/>
        <end position="154"/>
    </location>
</feature>
<keyword evidence="4" id="KW-0132">Cell division</keyword>
<reference evidence="4 5" key="1">
    <citation type="submission" date="2018-05" db="EMBL/GenBank/DDBJ databases">
        <authorList>
            <person name="Lanie J.A."/>
            <person name="Ng W.-L."/>
            <person name="Kazmierczak K.M."/>
            <person name="Andrzejewski T.M."/>
            <person name="Davidsen T.M."/>
            <person name="Wayne K.J."/>
            <person name="Tettelin H."/>
            <person name="Glass J.I."/>
            <person name="Rusch D."/>
            <person name="Podicherti R."/>
            <person name="Tsui H.-C.T."/>
            <person name="Winkler M.E."/>
        </authorList>
    </citation>
    <scope>NUCLEOTIDE SEQUENCE [LARGE SCALE GENOMIC DNA]</scope>
    <source>
        <strain evidence="4 5">BUT-10</strain>
    </source>
</reference>
<dbReference type="OrthoDB" id="7173609at2"/>
<keyword evidence="3" id="KW-1133">Transmembrane helix</keyword>
<name>A0A328BKH4_9CAUL</name>
<gene>
    <name evidence="4" type="ORF">DJ019_09335</name>
</gene>
<dbReference type="GO" id="GO:0051301">
    <property type="term" value="P:cell division"/>
    <property type="evidence" value="ECO:0007669"/>
    <property type="project" value="UniProtKB-KW"/>
</dbReference>
<dbReference type="AlphaFoldDB" id="A0A328BKH4"/>
<dbReference type="Proteomes" id="UP000249524">
    <property type="component" value="Unassembled WGS sequence"/>
</dbReference>
<evidence type="ECO:0000313" key="5">
    <source>
        <dbReference type="Proteomes" id="UP000249524"/>
    </source>
</evidence>
<evidence type="ECO:0000256" key="1">
    <source>
        <dbReference type="SAM" id="Coils"/>
    </source>
</evidence>
<feature type="coiled-coil region" evidence="1">
    <location>
        <begin position="36"/>
        <end position="63"/>
    </location>
</feature>
<organism evidence="4 5">
    <name type="scientific">Phenylobacterium kunshanense</name>
    <dbReference type="NCBI Taxonomy" id="1445034"/>
    <lineage>
        <taxon>Bacteria</taxon>
        <taxon>Pseudomonadati</taxon>
        <taxon>Pseudomonadota</taxon>
        <taxon>Alphaproteobacteria</taxon>
        <taxon>Caulobacterales</taxon>
        <taxon>Caulobacteraceae</taxon>
        <taxon>Phenylobacterium</taxon>
    </lineage>
</organism>
<evidence type="ECO:0000256" key="3">
    <source>
        <dbReference type="SAM" id="Phobius"/>
    </source>
</evidence>
<feature type="region of interest" description="Disordered" evidence="2">
    <location>
        <begin position="122"/>
        <end position="154"/>
    </location>
</feature>
<protein>
    <submittedName>
        <fullName evidence="4">Cell division protein</fullName>
    </submittedName>
</protein>
<comment type="caution">
    <text evidence="4">The sequence shown here is derived from an EMBL/GenBank/DDBJ whole genome shotgun (WGS) entry which is preliminary data.</text>
</comment>
<dbReference type="RefSeq" id="WP_111275743.1">
    <property type="nucleotide sequence ID" value="NZ_QFYS01000003.1"/>
</dbReference>
<keyword evidence="1" id="KW-0175">Coiled coil</keyword>
<evidence type="ECO:0000313" key="4">
    <source>
        <dbReference type="EMBL" id="RAK66434.1"/>
    </source>
</evidence>
<proteinExistence type="predicted"/>
<feature type="transmembrane region" description="Helical" evidence="3">
    <location>
        <begin position="12"/>
        <end position="32"/>
    </location>
</feature>
<keyword evidence="3" id="KW-0472">Membrane</keyword>
<keyword evidence="3" id="KW-0812">Transmembrane</keyword>
<keyword evidence="5" id="KW-1185">Reference proteome</keyword>
<accession>A0A328BKH4</accession>
<dbReference type="EMBL" id="QFYS01000003">
    <property type="protein sequence ID" value="RAK66434.1"/>
    <property type="molecule type" value="Genomic_DNA"/>
</dbReference>
<evidence type="ECO:0000256" key="2">
    <source>
        <dbReference type="SAM" id="MobiDB-lite"/>
    </source>
</evidence>
<sequence>MSVFTRKVRGFRLLDLVGVGLLVTLILGVYLAKTMAGRERAEIAKVERQIKAEKARIRLLQAEVAHLEQPGRIERLAVTYLKMEPVYVQREATVDQIVDLARAGPPPKYKAPSAVAAMVSGAGHVPGVPPPPPAIANPVRVAQAEPPPKPGAAP</sequence>